<dbReference type="Proteomes" id="UP000034803">
    <property type="component" value="Unassembled WGS sequence"/>
</dbReference>
<sequence length="71" mass="8270">MLQIILDRIISLEKKVGNGNKELKEEIIKNRKRIDKFGIQLAELSDDAPTVEEFDELDQKVKRLENKFATL</sequence>
<proteinExistence type="predicted"/>
<gene>
    <name evidence="1" type="ORF">UR21_C0001G0047</name>
</gene>
<evidence type="ECO:0000313" key="2">
    <source>
        <dbReference type="Proteomes" id="UP000034803"/>
    </source>
</evidence>
<name>A0A0F9Z0S5_9BACT</name>
<reference evidence="1 2" key="1">
    <citation type="journal article" date="2015" name="Nature">
        <title>rRNA introns, odd ribosomes, and small enigmatic genomes across a large radiation of phyla.</title>
        <authorList>
            <person name="Brown C.T."/>
            <person name="Hug L.A."/>
            <person name="Thomas B.C."/>
            <person name="Sharon I."/>
            <person name="Castelle C.J."/>
            <person name="Singh A."/>
            <person name="Wilkins M.J."/>
            <person name="Williams K.H."/>
            <person name="Banfield J.F."/>
        </authorList>
    </citation>
    <scope>NUCLEOTIDE SEQUENCE [LARGE SCALE GENOMIC DNA]</scope>
</reference>
<accession>A0A0F9Z0S5</accession>
<protein>
    <submittedName>
        <fullName evidence="1">Uncharacterized protein</fullName>
    </submittedName>
</protein>
<dbReference type="EMBL" id="LBOI01000001">
    <property type="protein sequence ID" value="KKP32251.1"/>
    <property type="molecule type" value="Genomic_DNA"/>
</dbReference>
<comment type="caution">
    <text evidence="1">The sequence shown here is derived from an EMBL/GenBank/DDBJ whole genome shotgun (WGS) entry which is preliminary data.</text>
</comment>
<organism evidence="1 2">
    <name type="scientific">Candidatus Woesebacteria bacterium GW2011_GWC2_31_9</name>
    <dbReference type="NCBI Taxonomy" id="1618586"/>
    <lineage>
        <taxon>Bacteria</taxon>
        <taxon>Candidatus Woeseibacteriota</taxon>
    </lineage>
</organism>
<dbReference type="AlphaFoldDB" id="A0A0F9Z0S5"/>
<evidence type="ECO:0000313" key="1">
    <source>
        <dbReference type="EMBL" id="KKP32251.1"/>
    </source>
</evidence>